<dbReference type="AlphaFoldDB" id="A0A7W7CAG6"/>
<gene>
    <name evidence="4" type="ORF">HNR67_003651</name>
</gene>
<evidence type="ECO:0000313" key="4">
    <source>
        <dbReference type="EMBL" id="MBB4677533.1"/>
    </source>
</evidence>
<comment type="caution">
    <text evidence="4">The sequence shown here is derived from an EMBL/GenBank/DDBJ whole genome shotgun (WGS) entry which is preliminary data.</text>
</comment>
<comment type="subcellular location">
    <subcellularLocation>
        <location evidence="1">Membrane</location>
    </subcellularLocation>
</comment>
<name>A0A7W7CAG6_9PSEU</name>
<dbReference type="RefSeq" id="WP_246494078.1">
    <property type="nucleotide sequence ID" value="NZ_BAAAUI010000047.1"/>
</dbReference>
<keyword evidence="5" id="KW-1185">Reference proteome</keyword>
<keyword evidence="3" id="KW-1133">Transmembrane helix</keyword>
<dbReference type="PANTHER" id="PTHR37042">
    <property type="entry name" value="OUTER MEMBRANE PROTEIN RV1973"/>
    <property type="match status" value="1"/>
</dbReference>
<organism evidence="4 5">
    <name type="scientific">Crossiella cryophila</name>
    <dbReference type="NCBI Taxonomy" id="43355"/>
    <lineage>
        <taxon>Bacteria</taxon>
        <taxon>Bacillati</taxon>
        <taxon>Actinomycetota</taxon>
        <taxon>Actinomycetes</taxon>
        <taxon>Pseudonocardiales</taxon>
        <taxon>Pseudonocardiaceae</taxon>
        <taxon>Crossiella</taxon>
    </lineage>
</organism>
<feature type="transmembrane region" description="Helical" evidence="3">
    <location>
        <begin position="85"/>
        <end position="108"/>
    </location>
</feature>
<dbReference type="PANTHER" id="PTHR37042:SF4">
    <property type="entry name" value="OUTER MEMBRANE PROTEIN RV1973"/>
    <property type="match status" value="1"/>
</dbReference>
<proteinExistence type="predicted"/>
<evidence type="ECO:0000256" key="1">
    <source>
        <dbReference type="ARBA" id="ARBA00004370"/>
    </source>
</evidence>
<keyword evidence="3" id="KW-0812">Transmembrane</keyword>
<keyword evidence="2 3" id="KW-0472">Membrane</keyword>
<evidence type="ECO:0000256" key="3">
    <source>
        <dbReference type="SAM" id="Phobius"/>
    </source>
</evidence>
<accession>A0A7W7CAG6</accession>
<evidence type="ECO:0000256" key="2">
    <source>
        <dbReference type="ARBA" id="ARBA00023136"/>
    </source>
</evidence>
<evidence type="ECO:0008006" key="6">
    <source>
        <dbReference type="Google" id="ProtNLM"/>
    </source>
</evidence>
<sequence length="247" mass="26430">MTRGRGVKKPVRRVRVVAGRHPRPVGATAVEPEVIESATTIVEAVSPVVVDVVPTEVAAAVLEPPEVDRAGTVRSVDPEPVVKRAFPLVAVLGVVLVLAAGFAVWAGVATQALRPGTNVALVDNAATDLVLRQVTDAVRDTFSYDHSDTGRTEQAAARVLDGRAIEQYRELFAEVRKVAPAQKLVLTTTIRAAGVREIQGDTATVLVFVDQQMLRTGDNVQNSGAAQLEVTARRDGPNWRIIELKVL</sequence>
<evidence type="ECO:0000313" key="5">
    <source>
        <dbReference type="Proteomes" id="UP000533598"/>
    </source>
</evidence>
<reference evidence="4 5" key="1">
    <citation type="submission" date="2020-08" db="EMBL/GenBank/DDBJ databases">
        <title>Sequencing the genomes of 1000 actinobacteria strains.</title>
        <authorList>
            <person name="Klenk H.-P."/>
        </authorList>
    </citation>
    <scope>NUCLEOTIDE SEQUENCE [LARGE SCALE GENOMIC DNA]</scope>
    <source>
        <strain evidence="4 5">DSM 44230</strain>
    </source>
</reference>
<protein>
    <recommendedName>
        <fullName evidence="6">Mce-associated membrane protein</fullName>
    </recommendedName>
</protein>
<dbReference type="Proteomes" id="UP000533598">
    <property type="component" value="Unassembled WGS sequence"/>
</dbReference>
<dbReference type="EMBL" id="JACHMH010000001">
    <property type="protein sequence ID" value="MBB4677533.1"/>
    <property type="molecule type" value="Genomic_DNA"/>
</dbReference>
<dbReference type="GO" id="GO:0016020">
    <property type="term" value="C:membrane"/>
    <property type="evidence" value="ECO:0007669"/>
    <property type="project" value="UniProtKB-SubCell"/>
</dbReference>